<comment type="caution">
    <text evidence="2">The sequence shown here is derived from an EMBL/GenBank/DDBJ whole genome shotgun (WGS) entry which is preliminary data.</text>
</comment>
<dbReference type="EMBL" id="SNRW01003394">
    <property type="protein sequence ID" value="KAA6389967.1"/>
    <property type="molecule type" value="Genomic_DNA"/>
</dbReference>
<dbReference type="Proteomes" id="UP000324800">
    <property type="component" value="Unassembled WGS sequence"/>
</dbReference>
<protein>
    <submittedName>
        <fullName evidence="2">Uncharacterized protein</fullName>
    </submittedName>
</protein>
<feature type="transmembrane region" description="Helical" evidence="1">
    <location>
        <begin position="102"/>
        <end position="125"/>
    </location>
</feature>
<keyword evidence="1" id="KW-1133">Transmembrane helix</keyword>
<accession>A0A5J4W4X4</accession>
<evidence type="ECO:0000256" key="1">
    <source>
        <dbReference type="SAM" id="Phobius"/>
    </source>
</evidence>
<evidence type="ECO:0000313" key="2">
    <source>
        <dbReference type="EMBL" id="KAA6389967.1"/>
    </source>
</evidence>
<feature type="transmembrane region" description="Helical" evidence="1">
    <location>
        <begin position="24"/>
        <end position="42"/>
    </location>
</feature>
<feature type="transmembrane region" description="Helical" evidence="1">
    <location>
        <begin position="75"/>
        <end position="96"/>
    </location>
</feature>
<feature type="transmembrane region" description="Helical" evidence="1">
    <location>
        <begin position="146"/>
        <end position="165"/>
    </location>
</feature>
<sequence length="277" mass="31425">MFNQTYISSGCPVMIFNSVISENLPLVAVFVLFFIFALVAFYETIQSFIQKPLHTQVTSSFSFIHSTSSIIQLRCFLVLVTFFLLFRSALLVIPFPFSIFQFYFICQSLPMILVFLVWQTLALFIRSSVASSHIKNRSMMSYFNAVFFFSILALLGCSLALSLLMTYIHKTDINQRDILHDVGGFWMIILACLDFFLNFLSICWTTVKIGRVFTRSKPVINMKVIPISFHSTTHLTDNTSVPIICIVHMGIDNIPIIQPSKECGDIGSIWSVSASLQ</sequence>
<keyword evidence="1" id="KW-0472">Membrane</keyword>
<proteinExistence type="predicted"/>
<feature type="transmembrane region" description="Helical" evidence="1">
    <location>
        <begin position="185"/>
        <end position="207"/>
    </location>
</feature>
<keyword evidence="1" id="KW-0812">Transmembrane</keyword>
<gene>
    <name evidence="2" type="ORF">EZS28_014505</name>
</gene>
<evidence type="ECO:0000313" key="3">
    <source>
        <dbReference type="Proteomes" id="UP000324800"/>
    </source>
</evidence>
<name>A0A5J4W4X4_9EUKA</name>
<dbReference type="AlphaFoldDB" id="A0A5J4W4X4"/>
<organism evidence="2 3">
    <name type="scientific">Streblomastix strix</name>
    <dbReference type="NCBI Taxonomy" id="222440"/>
    <lineage>
        <taxon>Eukaryota</taxon>
        <taxon>Metamonada</taxon>
        <taxon>Preaxostyla</taxon>
        <taxon>Oxymonadida</taxon>
        <taxon>Streblomastigidae</taxon>
        <taxon>Streblomastix</taxon>
    </lineage>
</organism>
<reference evidence="2 3" key="1">
    <citation type="submission" date="2019-03" db="EMBL/GenBank/DDBJ databases">
        <title>Single cell metagenomics reveals metabolic interactions within the superorganism composed of flagellate Streblomastix strix and complex community of Bacteroidetes bacteria on its surface.</title>
        <authorList>
            <person name="Treitli S.C."/>
            <person name="Kolisko M."/>
            <person name="Husnik F."/>
            <person name="Keeling P."/>
            <person name="Hampl V."/>
        </authorList>
    </citation>
    <scope>NUCLEOTIDE SEQUENCE [LARGE SCALE GENOMIC DNA]</scope>
    <source>
        <strain evidence="2">ST1C</strain>
    </source>
</reference>